<dbReference type="WBParaSite" id="PDA_v2.g17759.t1">
    <property type="protein sequence ID" value="PDA_v2.g17759.t1"/>
    <property type="gene ID" value="PDA_v2.g17759"/>
</dbReference>
<name>A0A914PHH1_9BILA</name>
<dbReference type="Proteomes" id="UP000887578">
    <property type="component" value="Unplaced"/>
</dbReference>
<organism evidence="1 2">
    <name type="scientific">Panagrolaimus davidi</name>
    <dbReference type="NCBI Taxonomy" id="227884"/>
    <lineage>
        <taxon>Eukaryota</taxon>
        <taxon>Metazoa</taxon>
        <taxon>Ecdysozoa</taxon>
        <taxon>Nematoda</taxon>
        <taxon>Chromadorea</taxon>
        <taxon>Rhabditida</taxon>
        <taxon>Tylenchina</taxon>
        <taxon>Panagrolaimomorpha</taxon>
        <taxon>Panagrolaimoidea</taxon>
        <taxon>Panagrolaimidae</taxon>
        <taxon>Panagrolaimus</taxon>
    </lineage>
</organism>
<keyword evidence="1" id="KW-1185">Reference proteome</keyword>
<protein>
    <submittedName>
        <fullName evidence="2">Uncharacterized protein</fullName>
    </submittedName>
</protein>
<evidence type="ECO:0000313" key="1">
    <source>
        <dbReference type="Proteomes" id="UP000887578"/>
    </source>
</evidence>
<dbReference type="AlphaFoldDB" id="A0A914PHH1"/>
<evidence type="ECO:0000313" key="2">
    <source>
        <dbReference type="WBParaSite" id="PDA_v2.g17759.t1"/>
    </source>
</evidence>
<sequence length="116" mass="13304">MKLYLKILRGTAATDFKVSDDYEEKGKLQSRNKSSEASTFTTDNEDYNDFKKRWKNKNILNITNKSTLSLHIAAYENSNEAVASDLFDDENIEGSKKENLGFTKTSKQCFTDRLMV</sequence>
<accession>A0A914PHH1</accession>
<proteinExistence type="predicted"/>
<reference evidence="2" key="1">
    <citation type="submission" date="2022-11" db="UniProtKB">
        <authorList>
            <consortium name="WormBaseParasite"/>
        </authorList>
    </citation>
    <scope>IDENTIFICATION</scope>
</reference>